<evidence type="ECO:0000256" key="2">
    <source>
        <dbReference type="ARBA" id="ARBA00022448"/>
    </source>
</evidence>
<keyword evidence="6 9" id="KW-1133">Transmembrane helix</keyword>
<dbReference type="Gene3D" id="3.30.1360.200">
    <property type="match status" value="1"/>
</dbReference>
<keyword evidence="7 9" id="KW-0811">Translocation</keyword>
<dbReference type="SUPFAM" id="SSF82866">
    <property type="entry name" value="Multidrug efflux transporter AcrB transmembrane domain"/>
    <property type="match status" value="1"/>
</dbReference>
<dbReference type="Pfam" id="PF13721">
    <property type="entry name" value="SecD-TM1"/>
    <property type="match status" value="1"/>
</dbReference>
<organism evidence="15 16">
    <name type="scientific">Verminephrobacter aporrectodeae subsp. tuberculatae</name>
    <dbReference type="NCBI Taxonomy" id="1110392"/>
    <lineage>
        <taxon>Bacteria</taxon>
        <taxon>Pseudomonadati</taxon>
        <taxon>Pseudomonadota</taxon>
        <taxon>Betaproteobacteria</taxon>
        <taxon>Burkholderiales</taxon>
        <taxon>Comamonadaceae</taxon>
        <taxon>Verminephrobacter</taxon>
    </lineage>
</organism>
<dbReference type="Proteomes" id="UP001208935">
    <property type="component" value="Unassembled WGS sequence"/>
</dbReference>
<dbReference type="NCBIfam" id="TIGR00916">
    <property type="entry name" value="2A0604s01"/>
    <property type="match status" value="1"/>
</dbReference>
<accession>A0ABT3KWK6</accession>
<feature type="transmembrane region" description="Helical" evidence="9">
    <location>
        <begin position="477"/>
        <end position="495"/>
    </location>
</feature>
<dbReference type="Pfam" id="PF22599">
    <property type="entry name" value="SecDF_P1_head"/>
    <property type="match status" value="1"/>
</dbReference>
<comment type="similarity">
    <text evidence="9">Belongs to the SecD/SecF family. SecD subfamily.</text>
</comment>
<feature type="domain" description="SecD export protein N-terminal TM" evidence="12">
    <location>
        <begin position="1"/>
        <end position="108"/>
    </location>
</feature>
<dbReference type="PANTHER" id="PTHR30081">
    <property type="entry name" value="PROTEIN-EXPORT MEMBRANE PROTEIN SEC"/>
    <property type="match status" value="1"/>
</dbReference>
<keyword evidence="3 9" id="KW-1003">Cell membrane</keyword>
<feature type="domain" description="Protein translocase subunit SecDF P1" evidence="13">
    <location>
        <begin position="235"/>
        <end position="293"/>
    </location>
</feature>
<comment type="subcellular location">
    <subcellularLocation>
        <location evidence="1 9">Cell membrane</location>
        <topology evidence="1 9">Multi-pass membrane protein</topology>
    </subcellularLocation>
</comment>
<dbReference type="InterPro" id="IPR022813">
    <property type="entry name" value="SecD/SecF_arch_bac"/>
</dbReference>
<evidence type="ECO:0000256" key="5">
    <source>
        <dbReference type="ARBA" id="ARBA00022927"/>
    </source>
</evidence>
<dbReference type="InterPro" id="IPR005791">
    <property type="entry name" value="SecD"/>
</dbReference>
<evidence type="ECO:0000259" key="12">
    <source>
        <dbReference type="Pfam" id="PF13721"/>
    </source>
</evidence>
<comment type="caution">
    <text evidence="15">The sequence shown here is derived from an EMBL/GenBank/DDBJ whole genome shotgun (WGS) entry which is preliminary data.</text>
</comment>
<evidence type="ECO:0000259" key="13">
    <source>
        <dbReference type="Pfam" id="PF21760"/>
    </source>
</evidence>
<dbReference type="HAMAP" id="MF_01463_B">
    <property type="entry name" value="SecD_B"/>
    <property type="match status" value="1"/>
</dbReference>
<evidence type="ECO:0000256" key="7">
    <source>
        <dbReference type="ARBA" id="ARBA00023010"/>
    </source>
</evidence>
<proteinExistence type="inferred from homology"/>
<comment type="caution">
    <text evidence="9">Lacks conserved residue(s) required for the propagation of feature annotation.</text>
</comment>
<keyword evidence="4 9" id="KW-0812">Transmembrane</keyword>
<name>A0ABT3KWK6_9BURK</name>
<feature type="domain" description="SecDF P1 head subdomain" evidence="14">
    <location>
        <begin position="317"/>
        <end position="427"/>
    </location>
</feature>
<evidence type="ECO:0000256" key="6">
    <source>
        <dbReference type="ARBA" id="ARBA00022989"/>
    </source>
</evidence>
<feature type="transmembrane region" description="Helical" evidence="9">
    <location>
        <begin position="572"/>
        <end position="596"/>
    </location>
</feature>
<keyword evidence="8 9" id="KW-0472">Membrane</keyword>
<feature type="region of interest" description="Disordered" evidence="10">
    <location>
        <begin position="297"/>
        <end position="317"/>
    </location>
</feature>
<dbReference type="InterPro" id="IPR054384">
    <property type="entry name" value="SecDF_P1_head"/>
</dbReference>
<dbReference type="RefSeq" id="WP_265282822.1">
    <property type="nucleotide sequence ID" value="NZ_QZCW01000003.1"/>
</dbReference>
<feature type="domain" description="Protein export membrane protein SecD/SecF C-terminal" evidence="11">
    <location>
        <begin position="429"/>
        <end position="599"/>
    </location>
</feature>
<evidence type="ECO:0000259" key="14">
    <source>
        <dbReference type="Pfam" id="PF22599"/>
    </source>
</evidence>
<evidence type="ECO:0000259" key="11">
    <source>
        <dbReference type="Pfam" id="PF02355"/>
    </source>
</evidence>
<dbReference type="InterPro" id="IPR055344">
    <property type="entry name" value="SecD_SecF_C_bact"/>
</dbReference>
<dbReference type="Pfam" id="PF02355">
    <property type="entry name" value="SecD_SecF_C"/>
    <property type="match status" value="1"/>
</dbReference>
<dbReference type="InterPro" id="IPR048631">
    <property type="entry name" value="SecD_1st"/>
</dbReference>
<keyword evidence="5 9" id="KW-0653">Protein transport</keyword>
<evidence type="ECO:0000256" key="4">
    <source>
        <dbReference type="ARBA" id="ARBA00022692"/>
    </source>
</evidence>
<comment type="subunit">
    <text evidence="9">Forms a complex with SecF. Part of the essential Sec protein translocation apparatus which comprises SecA, SecYEG and auxiliary proteins SecDF-YajC and YidC.</text>
</comment>
<gene>
    <name evidence="9 15" type="primary">secD</name>
    <name evidence="15" type="ORF">D5039_16185</name>
</gene>
<comment type="function">
    <text evidence="9">Part of the Sec protein translocase complex. Interacts with the SecYEG preprotein conducting channel. SecDF uses the proton motive force (PMF) to complete protein translocation after the ATP-dependent function of SecA.</text>
</comment>
<evidence type="ECO:0000256" key="8">
    <source>
        <dbReference type="ARBA" id="ARBA00023136"/>
    </source>
</evidence>
<sequence length="627" mass="67699">MNRYPIWKYAILGIVLLVGALYTLPNFFGEAPAVQVSSAKAAVQVNEALRQRIEQALAAAGVTPQRVDLEGQSVRVRFDSPDTQLKARDAIQKALVPDANDASYIVALNLVSRSPAWLKALHANPMYLGLDLRGGVHFMLQVDIQAALTRKAEAYVGDLRTALRDKNIRHGGVSREGYNIDVVLRDEATLAAARALLAEQFPDLQASSAPEGAGFRLRASIEPQAARRVQEQALKQNMVTLHNRINELGVAEPVIQQQGLERIVVQLPGVQDTAKAKDILGRTATLEVRMVDESAEARAAQAGRGPVPFGSERHPERNGQPIIVKKQVIFTGENLTDAQPGFDGQTQEPSVNLTLDAKGARIFRDITRENVGRRMAIVLFEKGRGEVVTAPVIRAEIGGGRVQITGRMTTAEAHDTALLLRAGSLAAPMEIIEEFTVGPTLGADNIERGIDSVLWGLAVIAIFMCLYYLLFGLFSSVALAVNLLLLVAVLSMLQATLTLPGIAAMALAIGVAIDSNVLINERIREELRSGVSAQVAIHTGYERAWATILDSNVTTLIAGLALLTFGSGPVRGFAVVHCIGILTSMFSAVFFSRALVNLWYGRRKRLKSISIGQVWKPQADGAAAKTN</sequence>
<dbReference type="NCBIfam" id="TIGR01129">
    <property type="entry name" value="secD"/>
    <property type="match status" value="1"/>
</dbReference>
<evidence type="ECO:0000313" key="15">
    <source>
        <dbReference type="EMBL" id="MCW5322631.1"/>
    </source>
</evidence>
<dbReference type="InterPro" id="IPR048634">
    <property type="entry name" value="SecD_SecF_C"/>
</dbReference>
<keyword evidence="16" id="KW-1185">Reference proteome</keyword>
<feature type="transmembrane region" description="Helical" evidence="9">
    <location>
        <begin position="453"/>
        <end position="470"/>
    </location>
</feature>
<protein>
    <recommendedName>
        <fullName evidence="9">Protein translocase subunit SecD</fullName>
    </recommendedName>
</protein>
<dbReference type="Pfam" id="PF21760">
    <property type="entry name" value="SecD_1st"/>
    <property type="match status" value="1"/>
</dbReference>
<dbReference type="EMBL" id="QZCW01000003">
    <property type="protein sequence ID" value="MCW5322631.1"/>
    <property type="molecule type" value="Genomic_DNA"/>
</dbReference>
<reference evidence="16" key="1">
    <citation type="submission" date="2023-07" db="EMBL/GenBank/DDBJ databases">
        <title>Verminephrobacter genomes.</title>
        <authorList>
            <person name="Lund M.B."/>
        </authorList>
    </citation>
    <scope>NUCLEOTIDE SEQUENCE [LARGE SCALE GENOMIC DNA]</scope>
    <source>
        <strain evidence="16">AtM5-05</strain>
    </source>
</reference>
<evidence type="ECO:0000313" key="16">
    <source>
        <dbReference type="Proteomes" id="UP001208935"/>
    </source>
</evidence>
<dbReference type="InterPro" id="IPR027398">
    <property type="entry name" value="SecD-TM"/>
</dbReference>
<dbReference type="Gene3D" id="3.30.70.3400">
    <property type="match status" value="2"/>
</dbReference>
<evidence type="ECO:0000256" key="3">
    <source>
        <dbReference type="ARBA" id="ARBA00022475"/>
    </source>
</evidence>
<dbReference type="PANTHER" id="PTHR30081:SF1">
    <property type="entry name" value="PROTEIN TRANSLOCASE SUBUNIT SECD"/>
    <property type="match status" value="1"/>
</dbReference>
<evidence type="ECO:0000256" key="9">
    <source>
        <dbReference type="HAMAP-Rule" id="MF_01463"/>
    </source>
</evidence>
<evidence type="ECO:0000256" key="1">
    <source>
        <dbReference type="ARBA" id="ARBA00004651"/>
    </source>
</evidence>
<evidence type="ECO:0000256" key="10">
    <source>
        <dbReference type="SAM" id="MobiDB-lite"/>
    </source>
</evidence>
<dbReference type="Gene3D" id="1.20.1640.10">
    <property type="entry name" value="Multidrug efflux transporter AcrB transmembrane domain"/>
    <property type="match status" value="1"/>
</dbReference>
<keyword evidence="2 9" id="KW-0813">Transport</keyword>